<reference evidence="1 2" key="1">
    <citation type="journal article" date="2012" name="Int. J. Syst. Evol. Microbiol.">
        <title>Vibrio caribbeanicus sp. nov., isolated from the marine sponge Scleritoderma cyanea.</title>
        <authorList>
            <person name="Hoffmann M."/>
            <person name="Monday S.R."/>
            <person name="Allard M.W."/>
            <person name="Strain E.A."/>
            <person name="Whittaker P."/>
            <person name="Naum M."/>
            <person name="McCarthy P.J."/>
            <person name="Lopez J.V."/>
            <person name="Fischer M."/>
            <person name="Brown E.W."/>
        </authorList>
    </citation>
    <scope>NUCLEOTIDE SEQUENCE [LARGE SCALE GENOMIC DNA]</scope>
    <source>
        <strain evidence="1 2">ATCC BAA-2122</strain>
    </source>
</reference>
<dbReference type="Proteomes" id="UP000002943">
    <property type="component" value="Unassembled WGS sequence"/>
</dbReference>
<proteinExistence type="predicted"/>
<dbReference type="STRING" id="796620.VIBC2010_07874"/>
<dbReference type="eggNOG" id="ENOG502Z8EC">
    <property type="taxonomic scope" value="Bacteria"/>
</dbReference>
<comment type="caution">
    <text evidence="1">The sequence shown here is derived from an EMBL/GenBank/DDBJ whole genome shotgun (WGS) entry which is preliminary data.</text>
</comment>
<dbReference type="OrthoDB" id="3222930at2"/>
<dbReference type="Pfam" id="PF11308">
    <property type="entry name" value="Glyco_hydro_129"/>
    <property type="match status" value="1"/>
</dbReference>
<evidence type="ECO:0000313" key="2">
    <source>
        <dbReference type="Proteomes" id="UP000002943"/>
    </source>
</evidence>
<dbReference type="InterPro" id="IPR021459">
    <property type="entry name" value="GH101-related"/>
</dbReference>
<dbReference type="AlphaFoldDB" id="E3BJV2"/>
<sequence>MIAKRLIFFSQIALIGLIAFSVEAKQSLFTLESQKVKVTIEPSTLSIQWNNTSLNKPTLTVNGVKQRASQINSTRNTLTWTLLPSGLGVTATLTDKLLLSFSAQNIQGIAREEPLSLTWYRLNSNKAQELYLPFSEGMRIPIDNLNWVNYLEKNYSGTNTTQDLKMPFWTAKQNRRYFSWHLINPTNNLLHFSSDVNKLQMTASHQFTVLNQQQPFVVSIQQNSDWLGGAKAYRQWRIDNGYSITLLEKAKHNPDVKKMIGASQVYLFGNAGISIHDVKDWQGLNVWALKQSIFTIKKDLKQALLSANRKKSYLSKYHQHSLINTINQYLSSTFKVPNPTITDNSIEKQFQATQKKKQWISEHLGLYLIEPTKWGQALSQDVLDSLYQSGLKRLWLGFDNWLPAFFQPQVIEDAKRLGYLIATYDSYNTSIPPSHNDGWLTAQLPLMMMESCTIENADKQKQTGFRGNGFYLNPNCQLEYVLERVKDILRFGHFNSLFLDVDGTAMAREDYHSNQNEQMLLNGFNNRMENIIESTGIILGSEDGNALTTKGIVFAHGLESIGFGWQDYDMTKNKRSPFYLGAWYPDYGPAFFFKPARVKEPYKTLLFAPQFRIPLYQTVFHDEVINSHHWHSDSLKFSDVKTNRDLTMMLFNTPAMVHLNRENGQTPSSRRIKELMHYQSAFKPIHQQLWDKQLTDFVWLDESGQVQRTSFSDGSQITANFSNTAFKLESSVIKAHSIYAEIKGISPFTWEPM</sequence>
<dbReference type="RefSeq" id="WP_009601306.1">
    <property type="nucleotide sequence ID" value="NZ_AEIU01000069.1"/>
</dbReference>
<name>E3BJV2_9VIBR</name>
<dbReference type="EMBL" id="AEIU01000069">
    <property type="protein sequence ID" value="EFP96871.1"/>
    <property type="molecule type" value="Genomic_DNA"/>
</dbReference>
<keyword evidence="2" id="KW-1185">Reference proteome</keyword>
<accession>E3BJV2</accession>
<protein>
    <recommendedName>
        <fullName evidence="3">Glycosyl hydrolase</fullName>
    </recommendedName>
</protein>
<evidence type="ECO:0000313" key="1">
    <source>
        <dbReference type="EMBL" id="EFP96871.1"/>
    </source>
</evidence>
<organism evidence="1 2">
    <name type="scientific">Vibrio caribbeanicus ATCC BAA-2122</name>
    <dbReference type="NCBI Taxonomy" id="796620"/>
    <lineage>
        <taxon>Bacteria</taxon>
        <taxon>Pseudomonadati</taxon>
        <taxon>Pseudomonadota</taxon>
        <taxon>Gammaproteobacteria</taxon>
        <taxon>Vibrionales</taxon>
        <taxon>Vibrionaceae</taxon>
        <taxon>Vibrio</taxon>
    </lineage>
</organism>
<gene>
    <name evidence="1" type="ORF">VIBC2010_07874</name>
</gene>
<evidence type="ECO:0008006" key="3">
    <source>
        <dbReference type="Google" id="ProtNLM"/>
    </source>
</evidence>